<organism evidence="2 3">
    <name type="scientific">Microdochium bolleyi</name>
    <dbReference type="NCBI Taxonomy" id="196109"/>
    <lineage>
        <taxon>Eukaryota</taxon>
        <taxon>Fungi</taxon>
        <taxon>Dikarya</taxon>
        <taxon>Ascomycota</taxon>
        <taxon>Pezizomycotina</taxon>
        <taxon>Sordariomycetes</taxon>
        <taxon>Xylariomycetidae</taxon>
        <taxon>Xylariales</taxon>
        <taxon>Microdochiaceae</taxon>
        <taxon>Microdochium</taxon>
    </lineage>
</organism>
<evidence type="ECO:0000256" key="1">
    <source>
        <dbReference type="SAM" id="MobiDB-lite"/>
    </source>
</evidence>
<dbReference type="InParanoid" id="A0A136IVU8"/>
<dbReference type="AlphaFoldDB" id="A0A136IVU8"/>
<feature type="compositionally biased region" description="Polar residues" evidence="1">
    <location>
        <begin position="9"/>
        <end position="35"/>
    </location>
</feature>
<feature type="region of interest" description="Disordered" evidence="1">
    <location>
        <begin position="1"/>
        <end position="35"/>
    </location>
</feature>
<protein>
    <recommendedName>
        <fullName evidence="4">F-box domain-containing protein</fullName>
    </recommendedName>
</protein>
<evidence type="ECO:0008006" key="4">
    <source>
        <dbReference type="Google" id="ProtNLM"/>
    </source>
</evidence>
<keyword evidence="3" id="KW-1185">Reference proteome</keyword>
<gene>
    <name evidence="2" type="ORF">Micbo1qcDRAFT_165823</name>
</gene>
<evidence type="ECO:0000313" key="2">
    <source>
        <dbReference type="EMBL" id="KXJ89052.1"/>
    </source>
</evidence>
<proteinExistence type="predicted"/>
<evidence type="ECO:0000313" key="3">
    <source>
        <dbReference type="Proteomes" id="UP000070501"/>
    </source>
</evidence>
<dbReference type="CDD" id="cd09917">
    <property type="entry name" value="F-box_SF"/>
    <property type="match status" value="1"/>
</dbReference>
<dbReference type="EMBL" id="KQ964256">
    <property type="protein sequence ID" value="KXJ89052.1"/>
    <property type="molecule type" value="Genomic_DNA"/>
</dbReference>
<dbReference type="Proteomes" id="UP000070501">
    <property type="component" value="Unassembled WGS sequence"/>
</dbReference>
<dbReference type="InterPro" id="IPR036047">
    <property type="entry name" value="F-box-like_dom_sf"/>
</dbReference>
<name>A0A136IVU8_9PEZI</name>
<sequence>MSKKKQTSRRTTQGAEQPQTVSDAHNTGQQKPSEQSCLQIASQAANAAILLPEIFEAILLQLDQATLLTTVQRVCRAWHRFMASSTQVQRYLFFEPDPRTTQQALQNPLLHQLLGPDLFFNMPHILAPIPQGQTSKRPPDPVVRISRYAPQNILKMQLPMTKMGPDRRLHAAFVRKGASWRRMLPSQPAGSTRELLHFVGHEYYDHRFRPSAHGTSKFFDRRAWALSFRHRLRPTRAAEQELDGRLMGTNVGEGEVGDTSLRMGELYDAMYYILWGSDISMGHINQACAVMLSDEVMRVMRGVGQQLWEEQQAPSPSQPGLAADATVTDIAPTHQWAIFSSLEYGRTEPGFIPEKERDAAMTRSTSISAIPHEWARHRCARLQRERRSCEWIFESEGYDEERTKRFLRLQSERDSL</sequence>
<dbReference type="SUPFAM" id="SSF81383">
    <property type="entry name" value="F-box domain"/>
    <property type="match status" value="1"/>
</dbReference>
<dbReference type="STRING" id="196109.A0A136IVU8"/>
<reference evidence="3" key="1">
    <citation type="submission" date="2016-02" db="EMBL/GenBank/DDBJ databases">
        <title>Draft genome sequence of Microdochium bolleyi, a fungal endophyte of beachgrass.</title>
        <authorList>
            <consortium name="DOE Joint Genome Institute"/>
            <person name="David A.S."/>
            <person name="May G."/>
            <person name="Haridas S."/>
            <person name="Lim J."/>
            <person name="Wang M."/>
            <person name="Labutti K."/>
            <person name="Lipzen A."/>
            <person name="Barry K."/>
            <person name="Grigoriev I.V."/>
        </authorList>
    </citation>
    <scope>NUCLEOTIDE SEQUENCE [LARGE SCALE GENOMIC DNA]</scope>
    <source>
        <strain evidence="3">J235TASD1</strain>
    </source>
</reference>
<dbReference type="OrthoDB" id="3800738at2759"/>
<accession>A0A136IVU8</accession>